<evidence type="ECO:0000313" key="4">
    <source>
        <dbReference type="Proteomes" id="UP001161691"/>
    </source>
</evidence>
<dbReference type="Gene3D" id="1.10.10.10">
    <property type="entry name" value="Winged helix-like DNA-binding domain superfamily/Winged helix DNA-binding domain"/>
    <property type="match status" value="1"/>
</dbReference>
<evidence type="ECO:0000259" key="2">
    <source>
        <dbReference type="Pfam" id="PF10400"/>
    </source>
</evidence>
<accession>A0ABT6TFP0</accession>
<dbReference type="InterPro" id="IPR036390">
    <property type="entry name" value="WH_DNA-bd_sf"/>
</dbReference>
<feature type="domain" description="Transcription regulator PadR C-terminal" evidence="2">
    <location>
        <begin position="93"/>
        <end position="137"/>
    </location>
</feature>
<feature type="domain" description="Transcription regulator PadR N-terminal" evidence="1">
    <location>
        <begin position="7"/>
        <end position="80"/>
    </location>
</feature>
<dbReference type="Pfam" id="PF10400">
    <property type="entry name" value="Vir_act_alpha_C"/>
    <property type="match status" value="1"/>
</dbReference>
<dbReference type="SUPFAM" id="SSF46785">
    <property type="entry name" value="Winged helix' DNA-binding domain"/>
    <property type="match status" value="1"/>
</dbReference>
<dbReference type="PANTHER" id="PTHR43252">
    <property type="entry name" value="TRANSCRIPTIONAL REGULATOR YQJI"/>
    <property type="match status" value="1"/>
</dbReference>
<reference evidence="3" key="1">
    <citation type="submission" date="2023-04" db="EMBL/GenBank/DDBJ databases">
        <title>Comparative genomic analysis of Cohnella hashimotonis sp. nov., isolated from the International Space Station.</title>
        <authorList>
            <person name="Venkateswaran K."/>
            <person name="Simpson A."/>
        </authorList>
    </citation>
    <scope>NUCLEOTIDE SEQUENCE</scope>
    <source>
        <strain evidence="3">F6_2S_P_1</strain>
    </source>
</reference>
<dbReference type="EMBL" id="JAGRPV010000001">
    <property type="protein sequence ID" value="MDI4645391.1"/>
    <property type="molecule type" value="Genomic_DNA"/>
</dbReference>
<dbReference type="PANTHER" id="PTHR43252:SF6">
    <property type="entry name" value="NEGATIVE TRANSCRIPTION REGULATOR PADR"/>
    <property type="match status" value="1"/>
</dbReference>
<dbReference type="Proteomes" id="UP001161691">
    <property type="component" value="Unassembled WGS sequence"/>
</dbReference>
<dbReference type="InterPro" id="IPR018309">
    <property type="entry name" value="Tscrpt_reg_PadR_C"/>
</dbReference>
<dbReference type="InterPro" id="IPR005149">
    <property type="entry name" value="Tscrpt_reg_PadR_N"/>
</dbReference>
<dbReference type="InterPro" id="IPR036388">
    <property type="entry name" value="WH-like_DNA-bd_sf"/>
</dbReference>
<organism evidence="3 4">
    <name type="scientific">Cohnella hashimotonis</name>
    <dbReference type="NCBI Taxonomy" id="2826895"/>
    <lineage>
        <taxon>Bacteria</taxon>
        <taxon>Bacillati</taxon>
        <taxon>Bacillota</taxon>
        <taxon>Bacilli</taxon>
        <taxon>Bacillales</taxon>
        <taxon>Paenibacillaceae</taxon>
        <taxon>Cohnella</taxon>
    </lineage>
</organism>
<sequence>MNSQDVILGLLHRAPLSGYEIKQKLEMPLSFFFDASFGTIYPTLAKMEALGYIVKESVVQEGRPNKNVFSLTSEGRAQFEHYLHSPVENDSYRSDFLVRMFFGEYSDDETLADWIRDEIRKAETAAAQLDRMKADWAQGMPASKTLCLDIGIDLNASKAQTLREAFKRLTGSDA</sequence>
<comment type="caution">
    <text evidence="3">The sequence shown here is derived from an EMBL/GenBank/DDBJ whole genome shotgun (WGS) entry which is preliminary data.</text>
</comment>
<gene>
    <name evidence="3" type="ORF">KB449_10480</name>
</gene>
<evidence type="ECO:0000259" key="1">
    <source>
        <dbReference type="Pfam" id="PF03551"/>
    </source>
</evidence>
<dbReference type="Gene3D" id="6.10.140.1570">
    <property type="match status" value="1"/>
</dbReference>
<evidence type="ECO:0000313" key="3">
    <source>
        <dbReference type="EMBL" id="MDI4645391.1"/>
    </source>
</evidence>
<dbReference type="RefSeq" id="WP_282908323.1">
    <property type="nucleotide sequence ID" value="NZ_JAGRPV010000001.1"/>
</dbReference>
<proteinExistence type="predicted"/>
<dbReference type="Pfam" id="PF03551">
    <property type="entry name" value="PadR"/>
    <property type="match status" value="1"/>
</dbReference>
<protein>
    <submittedName>
        <fullName evidence="3">PadR family transcriptional regulator</fullName>
    </submittedName>
</protein>
<name>A0ABT6TFP0_9BACL</name>
<keyword evidence="4" id="KW-1185">Reference proteome</keyword>